<evidence type="ECO:0000313" key="2">
    <source>
        <dbReference type="Proteomes" id="UP000191933"/>
    </source>
</evidence>
<protein>
    <submittedName>
        <fullName evidence="1">Uncharacterized protein</fullName>
    </submittedName>
</protein>
<accession>A0A9W5AZ48</accession>
<dbReference type="EMBL" id="FBVY01000004">
    <property type="protein sequence ID" value="CUW87473.1"/>
    <property type="molecule type" value="Genomic_DNA"/>
</dbReference>
<dbReference type="AlphaFoldDB" id="A0A9W5AZ48"/>
<dbReference type="RefSeq" id="WP_080822724.1">
    <property type="nucleotide sequence ID" value="NZ_LT009718.1"/>
</dbReference>
<organism evidence="1 2">
    <name type="scientific">Agrobacterium genomosp. 2 str. CFBP 5494</name>
    <dbReference type="NCBI Taxonomy" id="1183436"/>
    <lineage>
        <taxon>Bacteria</taxon>
        <taxon>Pseudomonadati</taxon>
        <taxon>Pseudomonadota</taxon>
        <taxon>Alphaproteobacteria</taxon>
        <taxon>Hyphomicrobiales</taxon>
        <taxon>Rhizobiaceae</taxon>
        <taxon>Rhizobium/Agrobacterium group</taxon>
        <taxon>Agrobacterium</taxon>
        <taxon>Agrobacterium tumefaciens complex</taxon>
    </lineage>
</organism>
<keyword evidence="2" id="KW-1185">Reference proteome</keyword>
<name>A0A9W5AZ48_9HYPH</name>
<dbReference type="Proteomes" id="UP000191933">
    <property type="component" value="Unassembled WGS sequence"/>
</dbReference>
<proteinExistence type="predicted"/>
<sequence length="154" mass="16792">MPHVRTQLRNAVKTRLSTVPSIKGAHNMSRHGRDFQTSSFPVALVAVTEASSPNPGHPAVGERPVTRRYRVDIQIGVHEDEADAEDIIDSVCCDVEKAFVKPDFGFGGVNKWIYTGTTAIDGQPTSSGMLLVETMTYTCEIQTLDSAPDINLYA</sequence>
<evidence type="ECO:0000313" key="1">
    <source>
        <dbReference type="EMBL" id="CUW87473.1"/>
    </source>
</evidence>
<comment type="caution">
    <text evidence="1">The sequence shown here is derived from an EMBL/GenBank/DDBJ whole genome shotgun (WGS) entry which is preliminary data.</text>
</comment>
<gene>
    <name evidence="1" type="ORF">AGR2A_Cc120061</name>
</gene>
<reference evidence="1 2" key="1">
    <citation type="submission" date="2016-01" db="EMBL/GenBank/DDBJ databases">
        <authorList>
            <person name="Regsiter A."/>
            <person name="william w."/>
        </authorList>
    </citation>
    <scope>NUCLEOTIDE SEQUENCE [LARGE SCALE GENOMIC DNA]</scope>
    <source>
        <strain evidence="1 2">CFBP 5494</strain>
    </source>
</reference>